<dbReference type="NCBIfam" id="TIGR01168">
    <property type="entry name" value="YSIRK_signal"/>
    <property type="match status" value="1"/>
</dbReference>
<dbReference type="GO" id="GO:0004222">
    <property type="term" value="F:metalloendopeptidase activity"/>
    <property type="evidence" value="ECO:0007669"/>
    <property type="project" value="InterPro"/>
</dbReference>
<dbReference type="SUPFAM" id="SSF51126">
    <property type="entry name" value="Pectin lyase-like"/>
    <property type="match status" value="1"/>
</dbReference>
<evidence type="ECO:0000259" key="4">
    <source>
        <dbReference type="Pfam" id="PF04650"/>
    </source>
</evidence>
<protein>
    <submittedName>
        <fullName evidence="7">YSIRK-type signal peptide-containing protein</fullName>
    </submittedName>
</protein>
<feature type="domain" description="Rib" evidence="6">
    <location>
        <begin position="1522"/>
        <end position="1553"/>
    </location>
</feature>
<feature type="domain" description="Peptidase M26 C-terminal" evidence="5">
    <location>
        <begin position="327"/>
        <end position="851"/>
    </location>
</feature>
<evidence type="ECO:0000313" key="7">
    <source>
        <dbReference type="EMBL" id="QPO25926.1"/>
    </source>
</evidence>
<gene>
    <name evidence="7" type="ORF">I5V48_07995</name>
</gene>
<dbReference type="GO" id="GO:0008270">
    <property type="term" value="F:zinc ion binding"/>
    <property type="evidence" value="ECO:0007669"/>
    <property type="project" value="InterPro"/>
</dbReference>
<evidence type="ECO:0000256" key="3">
    <source>
        <dbReference type="SAM" id="SignalP"/>
    </source>
</evidence>
<dbReference type="Gene3D" id="2.60.40.3630">
    <property type="match status" value="1"/>
</dbReference>
<dbReference type="Pfam" id="PF07580">
    <property type="entry name" value="Peptidase_M26_C"/>
    <property type="match status" value="1"/>
</dbReference>
<dbReference type="InterPro" id="IPR011505">
    <property type="entry name" value="Peptidase_M26_C_dom"/>
</dbReference>
<reference evidence="7 8" key="1">
    <citation type="submission" date="2020-12" db="EMBL/GenBank/DDBJ databases">
        <title>Nonconservative transfer and diversity of a new family of integrative and conjugative elements associated with antibiotic resistance in zoonotic pathogen Streptococcus suis.</title>
        <authorList>
            <person name="Huang J."/>
        </authorList>
    </citation>
    <scope>NUCLEOTIDE SEQUENCE [LARGE SCALE GENOMIC DNA]</scope>
    <source>
        <strain evidence="7 8">YZDH1</strain>
    </source>
</reference>
<feature type="region of interest" description="Disordered" evidence="2">
    <location>
        <begin position="97"/>
        <end position="129"/>
    </location>
</feature>
<accession>A0A7T1L8T3</accession>
<dbReference type="InterPro" id="IPR059115">
    <property type="entry name" value="Rib"/>
</dbReference>
<feature type="compositionally biased region" description="Low complexity" evidence="2">
    <location>
        <begin position="44"/>
        <end position="58"/>
    </location>
</feature>
<dbReference type="Proteomes" id="UP000594569">
    <property type="component" value="Chromosome"/>
</dbReference>
<feature type="compositionally biased region" description="Polar residues" evidence="2">
    <location>
        <begin position="97"/>
        <end position="120"/>
    </location>
</feature>
<proteinExistence type="predicted"/>
<dbReference type="InterPro" id="IPR011050">
    <property type="entry name" value="Pectin_lyase_fold/virulence"/>
</dbReference>
<feature type="domain" description="YSIRK Gram-positive signal peptide" evidence="4">
    <location>
        <begin position="7"/>
        <end position="30"/>
    </location>
</feature>
<dbReference type="Pfam" id="PF04650">
    <property type="entry name" value="YSIRK_signal"/>
    <property type="match status" value="1"/>
</dbReference>
<feature type="domain" description="Rib" evidence="6">
    <location>
        <begin position="1817"/>
        <end position="1892"/>
    </location>
</feature>
<evidence type="ECO:0000259" key="5">
    <source>
        <dbReference type="Pfam" id="PF07580"/>
    </source>
</evidence>
<feature type="domain" description="Rib" evidence="6">
    <location>
        <begin position="1914"/>
        <end position="1989"/>
    </location>
</feature>
<dbReference type="Pfam" id="PF08428">
    <property type="entry name" value="Rib"/>
    <property type="match status" value="3"/>
</dbReference>
<sequence>MNLHFLQKKQHFGIRKLSIGVVSVALAISFSVAGGQVAAAQEASQTPVSSQQTSQPVTDEPGQEPVYNEAVQQATVIVETPSTDDALTPDVQTLQQDSAAPQNTTTQANQSPATSQLQTGTEEKVNDPNVGAETPQLIAATPSKTVTESSPVTETFSVESAQTTQTAEEGVVQPVLRLARRTRSVAVTEVAKLPLDAQGQLMPSVNGETVHQYQVVYSDGSSQLVAAQTSDQTQANSDVSNKVNQIKQELSAITYESLYPHLNHQVRFLDDTEIVKAYRLENGNQEPTPAEKQKIYMDLLDMRASFNRVQTNLQQILTGVFEKANTVDLDRVRAKKEQILAVLSYLDRRYSFTFGNYQAKDLILYHPQVFGGNGDSLDNLLNLANVTYQDLTMAQSATAYQRRLAPITGQADLPSFIEKGVGLFEPNLTAEALFKKTSKAHIVESTNGYASSSLYEKMKTQAMRNHLLPLLTLSSDSIYAISTSNTVNYGLKETYIDPNQVATTQATFQTNLVKYAEHQQEFLNFWHRMTQRKQEFANHPPIIVVDTVQKYGQPGNARALYSPKFGSNVLQGVGEFIRPLNLYSQFTIADAQANGSTSVNLFLKKSLTDDGQSAYTHELTHILDKVIWFNGFGRRTGQGAEVFARGLFESINNSLGTAYDPSFNLNTAYTLTDNRTQNSHPSRFQTTEDMKTYMQGILDVVYTLDYAEAQSILKQNAADRAVLLNKISLVPTTAANGQMTDSVTPIDENLAASLTSVSDFVDQSLISGRYKFDGLKTRGTARTNSYYVIPLFEPIYAGLQNNAGSGGDISFRRNAYDILGEYGYENGMVAYLSNQHANDQAALNAIMPEYGGNLATFKKAMFDRRIGKVNQLNPTAVAADFSEIQSKMDQAIADDLAQLKTNIAAGSEYLSTRVSAVRNLKTSIYQAYLAATDEFRTSIYQEVQARDLYVTNGAETSTEGQGTETNPYQSLSYAISQAKDGDTIKLVSDVQHRQETPFLINKAVTIDGQGHRLTFRGPNVELGNDVTFANMTLNMIVDASQQATIYANGYHLTFDRVSTTISQAQSNLRPSLVAGSRTGDPAGSHGQITITNGSSDTRFNTIYAGNADSTSSIPVTISILSDFVSADNGIILSGANGALVEGPVAVISKSSSLKSIDGSASLDNTVTIDTARVYGLNLQNIQSLSLVNRADVTLSEQVSEISTGVELASGTQLIIANAPVTLGNLSGQGKVIVPATASLAVTGSIEGTVEVLVRGFEYNLSPHVDKVFVTAEGGFADTVRIALENQSDRFSLSNEGISYRLTEPTQTPKDIQVQLRFKDGERVVKEESLTLPAGSSVTDLGDRLPQLDLGHYEISSSFDQTQLNNLQTSQIIDIPLELITPALPVKVFDKTAVTGLELVTPPTKTDYRPAETVDLSGLQVKLVDNQGLSKTITPDQFGEYGVELVPVTLTPQVTSLQVRKDTHEVAIPIQVIPWKADVYSVHVGDKHVYETDDNLLTVETALLAKVQVDAQAGSVEKGLVNPLPTTLGEHSVPVLVKYDDGSQKRVEVTVLVVPASLQVQLRFKDGETVVKEESVTLQAGSSVIDLENRLPQPALGHYEISSSFDQTQLNNIQTSKTIEIPLELVTPVKVFDKTAITALELVTSPTKLDYRPADKIDLSDLQVRLVDNQGLSKTITPDQFGEYGVEVVPVTLTPQVTSLQVRKDNHELTIPIRVIPWKADVYAVTVGEKHVYETDDNLTAVETAILAKVQVDAQAGPVEKSFVNPLPTTLGEHSVPVLIKYDDGSQKRVSIQVVVQQTAHGEGVTHELPIGVLPKSDRYQPQVTGEARVLPASSSDGATAEIVKQISLPAEAGQFDVVVVTPIPQSSGDYSMIVRVVYDDRSQDEIVVPLHIFKMENGKGVTHELPIGVLPKSDRYQPQVTGEARVLPASSSDDATAEIVKQISLPTEAGQVVYELVSNLPQTNGDYPITVRVIYDDRSQDEIVVPLHIFKMENGKGVTHELPVGVLPPLETTKGDGVTHELPVGVLPPLETTKGDGVTHELPIGVLPSLEVALEKGLGENSPKPAAKEMAVSVSVEGQQKFAKGQLPKTGDRNNLLLVGVMLAIFNLIFWMPGKKPHQVEEK</sequence>
<dbReference type="RefSeq" id="WP_174850281.1">
    <property type="nucleotide sequence ID" value="NZ_CP065430.1"/>
</dbReference>
<evidence type="ECO:0000313" key="8">
    <source>
        <dbReference type="Proteomes" id="UP000594569"/>
    </source>
</evidence>
<feature type="chain" id="PRO_5039497087" evidence="3">
    <location>
        <begin position="34"/>
        <end position="2123"/>
    </location>
</feature>
<dbReference type="GO" id="GO:0005576">
    <property type="term" value="C:extracellular region"/>
    <property type="evidence" value="ECO:0007669"/>
    <property type="project" value="InterPro"/>
</dbReference>
<evidence type="ECO:0000256" key="2">
    <source>
        <dbReference type="SAM" id="MobiDB-lite"/>
    </source>
</evidence>
<dbReference type="EMBL" id="CP065430">
    <property type="protein sequence ID" value="QPO25926.1"/>
    <property type="molecule type" value="Genomic_DNA"/>
</dbReference>
<feature type="signal peptide" evidence="3">
    <location>
        <begin position="1"/>
        <end position="33"/>
    </location>
</feature>
<feature type="region of interest" description="Disordered" evidence="2">
    <location>
        <begin position="44"/>
        <end position="64"/>
    </location>
</feature>
<keyword evidence="1 3" id="KW-0732">Signal</keyword>
<organism evidence="7 8">
    <name type="scientific">Streptococcus suis</name>
    <dbReference type="NCBI Taxonomy" id="1307"/>
    <lineage>
        <taxon>Bacteria</taxon>
        <taxon>Bacillati</taxon>
        <taxon>Bacillota</taxon>
        <taxon>Bacilli</taxon>
        <taxon>Lactobacillales</taxon>
        <taxon>Streptococcaceae</taxon>
        <taxon>Streptococcus</taxon>
    </lineage>
</organism>
<name>A0A7T1L8T3_STRSU</name>
<evidence type="ECO:0000256" key="1">
    <source>
        <dbReference type="ARBA" id="ARBA00022729"/>
    </source>
</evidence>
<dbReference type="InterPro" id="IPR005877">
    <property type="entry name" value="YSIRK_signal_dom"/>
</dbReference>
<evidence type="ECO:0000259" key="6">
    <source>
        <dbReference type="Pfam" id="PF08428"/>
    </source>
</evidence>